<accession>A0A822Y9X8</accession>
<evidence type="ECO:0000313" key="1">
    <source>
        <dbReference type="EMBL" id="DAD29132.1"/>
    </source>
</evidence>
<sequence length="62" mass="6920">MRRSEEDVLIGNKGKSNLLDVEGGKHSVSENNHSSWVTSKLLRLVNFLGISMEGMEAETIKF</sequence>
<reference evidence="1 2" key="1">
    <citation type="journal article" date="2020" name="Mol. Biol. Evol.">
        <title>Distinct Expression and Methylation Patterns for Genes with Different Fates following a Single Whole-Genome Duplication in Flowering Plants.</title>
        <authorList>
            <person name="Shi T."/>
            <person name="Rahmani R.S."/>
            <person name="Gugger P.F."/>
            <person name="Wang M."/>
            <person name="Li H."/>
            <person name="Zhang Y."/>
            <person name="Li Z."/>
            <person name="Wang Q."/>
            <person name="Van de Peer Y."/>
            <person name="Marchal K."/>
            <person name="Chen J."/>
        </authorList>
    </citation>
    <scope>NUCLEOTIDE SEQUENCE [LARGE SCALE GENOMIC DNA]</scope>
    <source>
        <tissue evidence="1">Leaf</tissue>
    </source>
</reference>
<gene>
    <name evidence="1" type="ORF">HUJ06_030600</name>
</gene>
<evidence type="ECO:0000313" key="2">
    <source>
        <dbReference type="Proteomes" id="UP000607653"/>
    </source>
</evidence>
<name>A0A822Y9X8_NELNU</name>
<dbReference type="Proteomes" id="UP000607653">
    <property type="component" value="Unassembled WGS sequence"/>
</dbReference>
<keyword evidence="2" id="KW-1185">Reference proteome</keyword>
<comment type="caution">
    <text evidence="1">The sequence shown here is derived from an EMBL/GenBank/DDBJ whole genome shotgun (WGS) entry which is preliminary data.</text>
</comment>
<protein>
    <submittedName>
        <fullName evidence="1">Uncharacterized protein</fullName>
    </submittedName>
</protein>
<proteinExistence type="predicted"/>
<dbReference type="AlphaFoldDB" id="A0A822Y9X8"/>
<organism evidence="1 2">
    <name type="scientific">Nelumbo nucifera</name>
    <name type="common">Sacred lotus</name>
    <dbReference type="NCBI Taxonomy" id="4432"/>
    <lineage>
        <taxon>Eukaryota</taxon>
        <taxon>Viridiplantae</taxon>
        <taxon>Streptophyta</taxon>
        <taxon>Embryophyta</taxon>
        <taxon>Tracheophyta</taxon>
        <taxon>Spermatophyta</taxon>
        <taxon>Magnoliopsida</taxon>
        <taxon>Proteales</taxon>
        <taxon>Nelumbonaceae</taxon>
        <taxon>Nelumbo</taxon>
    </lineage>
</organism>
<dbReference type="EMBL" id="DUZY01000002">
    <property type="protein sequence ID" value="DAD29132.1"/>
    <property type="molecule type" value="Genomic_DNA"/>
</dbReference>